<dbReference type="EMBL" id="PSQE01000004">
    <property type="protein sequence ID" value="RHN58360.1"/>
    <property type="molecule type" value="Genomic_DNA"/>
</dbReference>
<evidence type="ECO:0000313" key="4">
    <source>
        <dbReference type="Proteomes" id="UP000002051"/>
    </source>
</evidence>
<evidence type="ECO:0000313" key="1">
    <source>
        <dbReference type="EMBL" id="AES86464.1"/>
    </source>
</evidence>
<evidence type="ECO:0000313" key="2">
    <source>
        <dbReference type="EMBL" id="RHN58360.1"/>
    </source>
</evidence>
<dbReference type="OMA" id="INARACK"/>
<evidence type="ECO:0000313" key="3">
    <source>
        <dbReference type="EnsemblPlants" id="AES86464"/>
    </source>
</evidence>
<dbReference type="HOGENOM" id="CLU_2149573_0_0_1"/>
<keyword evidence="4" id="KW-1185">Reference proteome</keyword>
<dbReference type="Proteomes" id="UP000002051">
    <property type="component" value="Chromosome 4"/>
</dbReference>
<dbReference type="Proteomes" id="UP000265566">
    <property type="component" value="Chromosome 4"/>
</dbReference>
<organism evidence="1 4">
    <name type="scientific">Medicago truncatula</name>
    <name type="common">Barrel medic</name>
    <name type="synonym">Medicago tribuloides</name>
    <dbReference type="NCBI Taxonomy" id="3880"/>
    <lineage>
        <taxon>Eukaryota</taxon>
        <taxon>Viridiplantae</taxon>
        <taxon>Streptophyta</taxon>
        <taxon>Embryophyta</taxon>
        <taxon>Tracheophyta</taxon>
        <taxon>Spermatophyta</taxon>
        <taxon>Magnoliopsida</taxon>
        <taxon>eudicotyledons</taxon>
        <taxon>Gunneridae</taxon>
        <taxon>Pentapetalae</taxon>
        <taxon>rosids</taxon>
        <taxon>fabids</taxon>
        <taxon>Fabales</taxon>
        <taxon>Fabaceae</taxon>
        <taxon>Papilionoideae</taxon>
        <taxon>50 kb inversion clade</taxon>
        <taxon>NPAAA clade</taxon>
        <taxon>Hologalegina</taxon>
        <taxon>IRL clade</taxon>
        <taxon>Trifolieae</taxon>
        <taxon>Medicago</taxon>
    </lineage>
</organism>
<dbReference type="SUPFAM" id="SSF101148">
    <property type="entry name" value="Plant invertase/pectin methylesterase inhibitor"/>
    <property type="match status" value="1"/>
</dbReference>
<reference evidence="1 4" key="2">
    <citation type="journal article" date="2014" name="BMC Genomics">
        <title>An improved genome release (version Mt4.0) for the model legume Medicago truncatula.</title>
        <authorList>
            <person name="Tang H."/>
            <person name="Krishnakumar V."/>
            <person name="Bidwell S."/>
            <person name="Rosen B."/>
            <person name="Chan A."/>
            <person name="Zhou S."/>
            <person name="Gentzbittel L."/>
            <person name="Childs K.L."/>
            <person name="Yandell M."/>
            <person name="Gundlach H."/>
            <person name="Mayer K.F."/>
            <person name="Schwartz D.C."/>
            <person name="Town C.D."/>
        </authorList>
    </citation>
    <scope>GENOME REANNOTATION</scope>
    <source>
        <strain evidence="3 4">cv. Jemalong A17</strain>
    </source>
</reference>
<name>G7JEH4_MEDTR</name>
<dbReference type="InterPro" id="IPR006501">
    <property type="entry name" value="Pectinesterase_inhib_dom"/>
</dbReference>
<reference evidence="3" key="3">
    <citation type="submission" date="2015-04" db="UniProtKB">
        <authorList>
            <consortium name="EnsemblPlants"/>
        </authorList>
    </citation>
    <scope>IDENTIFICATION</scope>
    <source>
        <strain evidence="3">cv. Jemalong A17</strain>
    </source>
</reference>
<dbReference type="InterPro" id="IPR035513">
    <property type="entry name" value="Invertase/methylesterase_inhib"/>
</dbReference>
<reference evidence="2" key="4">
    <citation type="journal article" date="2018" name="Nat. Plants">
        <title>Whole-genome landscape of Medicago truncatula symbiotic genes.</title>
        <authorList>
            <person name="Pecrix Y."/>
            <person name="Gamas P."/>
            <person name="Carrere S."/>
        </authorList>
    </citation>
    <scope>NUCLEOTIDE SEQUENCE</scope>
    <source>
        <tissue evidence="2">Leaves</tissue>
    </source>
</reference>
<dbReference type="NCBIfam" id="TIGR01614">
    <property type="entry name" value="PME_inhib"/>
    <property type="match status" value="1"/>
</dbReference>
<dbReference type="OrthoDB" id="1918674at2759"/>
<reference evidence="1 4" key="1">
    <citation type="journal article" date="2011" name="Nature">
        <title>The Medicago genome provides insight into the evolution of rhizobial symbioses.</title>
        <authorList>
            <person name="Young N.D."/>
            <person name="Debelle F."/>
            <person name="Oldroyd G.E."/>
            <person name="Geurts R."/>
            <person name="Cannon S.B."/>
            <person name="Udvardi M.K."/>
            <person name="Benedito V.A."/>
            <person name="Mayer K.F."/>
            <person name="Gouzy J."/>
            <person name="Schoof H."/>
            <person name="Van de Peer Y."/>
            <person name="Proost S."/>
            <person name="Cook D.R."/>
            <person name="Meyers B.C."/>
            <person name="Spannagl M."/>
            <person name="Cheung F."/>
            <person name="De Mita S."/>
            <person name="Krishnakumar V."/>
            <person name="Gundlach H."/>
            <person name="Zhou S."/>
            <person name="Mudge J."/>
            <person name="Bharti A.K."/>
            <person name="Murray J.D."/>
            <person name="Naoumkina M.A."/>
            <person name="Rosen B."/>
            <person name="Silverstein K.A."/>
            <person name="Tang H."/>
            <person name="Rombauts S."/>
            <person name="Zhao P.X."/>
            <person name="Zhou P."/>
            <person name="Barbe V."/>
            <person name="Bardou P."/>
            <person name="Bechner M."/>
            <person name="Bellec A."/>
            <person name="Berger A."/>
            <person name="Berges H."/>
            <person name="Bidwell S."/>
            <person name="Bisseling T."/>
            <person name="Choisne N."/>
            <person name="Couloux A."/>
            <person name="Denny R."/>
            <person name="Deshpande S."/>
            <person name="Dai X."/>
            <person name="Doyle J.J."/>
            <person name="Dudez A.M."/>
            <person name="Farmer A.D."/>
            <person name="Fouteau S."/>
            <person name="Franken C."/>
            <person name="Gibelin C."/>
            <person name="Gish J."/>
            <person name="Goldstein S."/>
            <person name="Gonzalez A.J."/>
            <person name="Green P.J."/>
            <person name="Hallab A."/>
            <person name="Hartog M."/>
            <person name="Hua A."/>
            <person name="Humphray S.J."/>
            <person name="Jeong D.H."/>
            <person name="Jing Y."/>
            <person name="Jocker A."/>
            <person name="Kenton S.M."/>
            <person name="Kim D.J."/>
            <person name="Klee K."/>
            <person name="Lai H."/>
            <person name="Lang C."/>
            <person name="Lin S."/>
            <person name="Macmil S.L."/>
            <person name="Magdelenat G."/>
            <person name="Matthews L."/>
            <person name="McCorrison J."/>
            <person name="Monaghan E.L."/>
            <person name="Mun J.H."/>
            <person name="Najar F.Z."/>
            <person name="Nicholson C."/>
            <person name="Noirot C."/>
            <person name="O'Bleness M."/>
            <person name="Paule C.R."/>
            <person name="Poulain J."/>
            <person name="Prion F."/>
            <person name="Qin B."/>
            <person name="Qu C."/>
            <person name="Retzel E.F."/>
            <person name="Riddle C."/>
            <person name="Sallet E."/>
            <person name="Samain S."/>
            <person name="Samson N."/>
            <person name="Sanders I."/>
            <person name="Saurat O."/>
            <person name="Scarpelli C."/>
            <person name="Schiex T."/>
            <person name="Segurens B."/>
            <person name="Severin A.J."/>
            <person name="Sherrier D.J."/>
            <person name="Shi R."/>
            <person name="Sims S."/>
            <person name="Singer S.R."/>
            <person name="Sinharoy S."/>
            <person name="Sterck L."/>
            <person name="Viollet A."/>
            <person name="Wang B.B."/>
            <person name="Wang K."/>
            <person name="Wang M."/>
            <person name="Wang X."/>
            <person name="Warfsmann J."/>
            <person name="Weissenbach J."/>
            <person name="White D.D."/>
            <person name="White J.D."/>
            <person name="Wiley G.B."/>
            <person name="Wincker P."/>
            <person name="Xing Y."/>
            <person name="Yang L."/>
            <person name="Yao Z."/>
            <person name="Ying F."/>
            <person name="Zhai J."/>
            <person name="Zhou L."/>
            <person name="Zuber A."/>
            <person name="Denarie J."/>
            <person name="Dixon R.A."/>
            <person name="May G.D."/>
            <person name="Schwartz D.C."/>
            <person name="Rogers J."/>
            <person name="Quetier F."/>
            <person name="Town C.D."/>
            <person name="Roe B.A."/>
        </authorList>
    </citation>
    <scope>NUCLEOTIDE SEQUENCE [LARGE SCALE GENOMIC DNA]</scope>
    <source>
        <strain evidence="1">A17</strain>
        <strain evidence="3 4">cv. Jemalong A17</strain>
    </source>
</reference>
<dbReference type="AlphaFoldDB" id="G7JEH4"/>
<dbReference type="Gene3D" id="1.20.140.40">
    <property type="entry name" value="Invertase/pectin methylesterase inhibitor family protein"/>
    <property type="match status" value="1"/>
</dbReference>
<dbReference type="GO" id="GO:0004857">
    <property type="term" value="F:enzyme inhibitor activity"/>
    <property type="evidence" value="ECO:0007669"/>
    <property type="project" value="InterPro"/>
</dbReference>
<proteinExistence type="predicted"/>
<accession>G7JEH4</accession>
<gene>
    <name evidence="3" type="primary">11429330</name>
    <name evidence="1" type="ordered locus">MTR_4g007280</name>
    <name evidence="2" type="ORF">MtrunA17_Chr4g0001591</name>
</gene>
<dbReference type="KEGG" id="mtr:11429330"/>
<dbReference type="EnsemblPlants" id="AES86464">
    <property type="protein sequence ID" value="AES86464"/>
    <property type="gene ID" value="MTR_4g007280"/>
</dbReference>
<protein>
    <submittedName>
        <fullName evidence="1">Pectinesterase inhibitor domain protein</fullName>
    </submittedName>
    <submittedName>
        <fullName evidence="2">Putative pectinesterase inhibitor domain-containing protein</fullName>
    </submittedName>
</protein>
<dbReference type="EMBL" id="CM001220">
    <property type="protein sequence ID" value="AES86464.1"/>
    <property type="molecule type" value="Genomic_DNA"/>
</dbReference>
<dbReference type="Gramene" id="rna20265">
    <property type="protein sequence ID" value="RHN58360.1"/>
    <property type="gene ID" value="gene20265"/>
</dbReference>
<sequence>MVNVINTKANTTLKKILQLIPGSTPRQEFALKTRAIEYNTIIIYNVSTAISALQKGNPKLAEELANDAANEADDCESQIFSGKSPLTTENNVMHDASVITSAIVKILLKMLN</sequence>
<dbReference type="PaxDb" id="3880-AES86464"/>